<gene>
    <name evidence="2" type="ordered locus">HPL003_17640</name>
</gene>
<feature type="region of interest" description="Disordered" evidence="1">
    <location>
        <begin position="1"/>
        <end position="48"/>
    </location>
</feature>
<evidence type="ECO:0000256" key="1">
    <source>
        <dbReference type="SAM" id="MobiDB-lite"/>
    </source>
</evidence>
<proteinExistence type="predicted"/>
<dbReference type="RefSeq" id="WP_014280982.1">
    <property type="nucleotide sequence ID" value="NC_016641.1"/>
</dbReference>
<dbReference type="KEGG" id="pta:HPL003_17640"/>
<reference evidence="3" key="1">
    <citation type="submission" date="2011-11" db="EMBL/GenBank/DDBJ databases">
        <title>Complete sequence of Paenibacillus terrae HPL-003.</title>
        <authorList>
            <person name="Shin S.H."/>
            <person name="Kim S."/>
            <person name="Kim J.Y."/>
        </authorList>
    </citation>
    <scope>NUCLEOTIDE SEQUENCE [LARGE SCALE GENOMIC DNA]</scope>
    <source>
        <strain evidence="3">HPL-003</strain>
    </source>
</reference>
<feature type="compositionally biased region" description="Basic and acidic residues" evidence="1">
    <location>
        <begin position="17"/>
        <end position="48"/>
    </location>
</feature>
<dbReference type="EMBL" id="CP003107">
    <property type="protein sequence ID" value="AET60272.1"/>
    <property type="molecule type" value="Genomic_DNA"/>
</dbReference>
<evidence type="ECO:0000313" key="3">
    <source>
        <dbReference type="Proteomes" id="UP000005876"/>
    </source>
</evidence>
<protein>
    <submittedName>
        <fullName evidence="2">Uncharacterized protein</fullName>
    </submittedName>
</protein>
<dbReference type="AlphaFoldDB" id="G7W0U5"/>
<dbReference type="HOGENOM" id="CLU_3155773_0_0_9"/>
<name>G7W0U5_PAETH</name>
<reference key="2">
    <citation type="submission" date="2011-11" db="EMBL/GenBank/DDBJ databases">
        <authorList>
            <person name="Shin S.H."/>
            <person name="Kim S."/>
            <person name="Kim J.Y."/>
        </authorList>
    </citation>
    <scope>NUCLEOTIDE SEQUENCE</scope>
    <source>
        <strain>HPL-003</strain>
    </source>
</reference>
<sequence>MKDKKEEPRRIYVQGSVEKRSARLTESDKSVSIDKTDTPNQPKEIKNE</sequence>
<evidence type="ECO:0000313" key="2">
    <source>
        <dbReference type="EMBL" id="AET60272.1"/>
    </source>
</evidence>
<organism evidence="2 3">
    <name type="scientific">Paenibacillus terrae (strain HPL-003)</name>
    <dbReference type="NCBI Taxonomy" id="985665"/>
    <lineage>
        <taxon>Bacteria</taxon>
        <taxon>Bacillati</taxon>
        <taxon>Bacillota</taxon>
        <taxon>Bacilli</taxon>
        <taxon>Bacillales</taxon>
        <taxon>Paenibacillaceae</taxon>
        <taxon>Paenibacillus</taxon>
    </lineage>
</organism>
<feature type="compositionally biased region" description="Basic and acidic residues" evidence="1">
    <location>
        <begin position="1"/>
        <end position="10"/>
    </location>
</feature>
<accession>G7W0U5</accession>
<reference evidence="2 3" key="3">
    <citation type="journal article" date="2012" name="J. Bacteriol.">
        <title>Genome Sequence of Paenibacillus terrae HPL-003, a Xylanase-Producing Bacterium Isolated from Soil Found in Forest Residue.</title>
        <authorList>
            <person name="Shin S.H."/>
            <person name="Kim S."/>
            <person name="Kim J.Y."/>
            <person name="Song H.Y."/>
            <person name="Cho S.J."/>
            <person name="Kim D.R."/>
            <person name="Lee K.I."/>
            <person name="Lim H.K."/>
            <person name="Park N.J."/>
            <person name="Hwang I.T."/>
            <person name="Yang K.S."/>
        </authorList>
    </citation>
    <scope>NUCLEOTIDE SEQUENCE [LARGE SCALE GENOMIC DNA]</scope>
    <source>
        <strain evidence="2 3">HPL-003</strain>
    </source>
</reference>
<dbReference type="Proteomes" id="UP000005876">
    <property type="component" value="Chromosome"/>
</dbReference>